<organism evidence="6 7">
    <name type="scientific">Sulfurisoma sediminicola</name>
    <dbReference type="NCBI Taxonomy" id="1381557"/>
    <lineage>
        <taxon>Bacteria</taxon>
        <taxon>Pseudomonadati</taxon>
        <taxon>Pseudomonadota</taxon>
        <taxon>Betaproteobacteria</taxon>
        <taxon>Nitrosomonadales</taxon>
        <taxon>Sterolibacteriaceae</taxon>
        <taxon>Sulfurisoma</taxon>
    </lineage>
</organism>
<keyword evidence="2 5" id="KW-0812">Transmembrane</keyword>
<comment type="subcellular location">
    <subcellularLocation>
        <location evidence="1">Endomembrane system</location>
        <topology evidence="1">Multi-pass membrane protein</topology>
    </subcellularLocation>
</comment>
<dbReference type="EMBL" id="RCCI01000005">
    <property type="protein sequence ID" value="RLJ65180.1"/>
    <property type="molecule type" value="Genomic_DNA"/>
</dbReference>
<evidence type="ECO:0000256" key="2">
    <source>
        <dbReference type="ARBA" id="ARBA00022692"/>
    </source>
</evidence>
<dbReference type="RefSeq" id="WP_165904828.1">
    <property type="nucleotide sequence ID" value="NZ_BHVV01000008.1"/>
</dbReference>
<evidence type="ECO:0000313" key="6">
    <source>
        <dbReference type="EMBL" id="RLJ65180.1"/>
    </source>
</evidence>
<sequence length="193" mass="22074">MFLFAFTAVELVLLVFLTPTFAIQDWIYVSGHLLVLWIAFTRRPPEALDRSFLSGIAVLVAYAYPYAQVMYLRWEPGNEAWPDVGLALVVLGACLSFASLLSLGRWFGVWPALRGLETRGPYRLVRHPMYLGYLFADVGYNLLEYNVVTLLLVVAGWASLFFRIRAEERMLALDEGWSRYVAAVRYRLLPGIW</sequence>
<name>A0A497XDY1_9PROT</name>
<feature type="transmembrane region" description="Helical" evidence="5">
    <location>
        <begin position="84"/>
        <end position="107"/>
    </location>
</feature>
<dbReference type="Gene3D" id="1.20.120.1630">
    <property type="match status" value="1"/>
</dbReference>
<dbReference type="InterPro" id="IPR007318">
    <property type="entry name" value="Phopholipid_MeTrfase"/>
</dbReference>
<dbReference type="PANTHER" id="PTHR43847:SF1">
    <property type="entry name" value="BLL3993 PROTEIN"/>
    <property type="match status" value="1"/>
</dbReference>
<dbReference type="Proteomes" id="UP000268908">
    <property type="component" value="Unassembled WGS sequence"/>
</dbReference>
<dbReference type="Pfam" id="PF04191">
    <property type="entry name" value="PEMT"/>
    <property type="match status" value="1"/>
</dbReference>
<keyword evidence="6" id="KW-0808">Transferase</keyword>
<keyword evidence="3 5" id="KW-1133">Transmembrane helix</keyword>
<dbReference type="AlphaFoldDB" id="A0A497XDY1"/>
<dbReference type="InterPro" id="IPR052527">
    <property type="entry name" value="Metal_cation-efflux_comp"/>
</dbReference>
<evidence type="ECO:0000256" key="3">
    <source>
        <dbReference type="ARBA" id="ARBA00022989"/>
    </source>
</evidence>
<accession>A0A497XDY1</accession>
<evidence type="ECO:0000256" key="4">
    <source>
        <dbReference type="ARBA" id="ARBA00023136"/>
    </source>
</evidence>
<keyword evidence="6" id="KW-0489">Methyltransferase</keyword>
<dbReference type="GO" id="GO:0012505">
    <property type="term" value="C:endomembrane system"/>
    <property type="evidence" value="ECO:0007669"/>
    <property type="project" value="UniProtKB-SubCell"/>
</dbReference>
<comment type="caution">
    <text evidence="6">The sequence shown here is derived from an EMBL/GenBank/DDBJ whole genome shotgun (WGS) entry which is preliminary data.</text>
</comment>
<dbReference type="GO" id="GO:0032259">
    <property type="term" value="P:methylation"/>
    <property type="evidence" value="ECO:0007669"/>
    <property type="project" value="UniProtKB-KW"/>
</dbReference>
<reference evidence="6 7" key="1">
    <citation type="submission" date="2018-10" db="EMBL/GenBank/DDBJ databases">
        <title>Genomic Encyclopedia of Type Strains, Phase IV (KMG-IV): sequencing the most valuable type-strain genomes for metagenomic binning, comparative biology and taxonomic classification.</title>
        <authorList>
            <person name="Goeker M."/>
        </authorList>
    </citation>
    <scope>NUCLEOTIDE SEQUENCE [LARGE SCALE GENOMIC DNA]</scope>
    <source>
        <strain evidence="6 7">DSM 26916</strain>
    </source>
</reference>
<evidence type="ECO:0000256" key="5">
    <source>
        <dbReference type="SAM" id="Phobius"/>
    </source>
</evidence>
<proteinExistence type="predicted"/>
<feature type="transmembrane region" description="Helical" evidence="5">
    <location>
        <begin position="52"/>
        <end position="72"/>
    </location>
</feature>
<dbReference type="GO" id="GO:0008168">
    <property type="term" value="F:methyltransferase activity"/>
    <property type="evidence" value="ECO:0007669"/>
    <property type="project" value="UniProtKB-KW"/>
</dbReference>
<evidence type="ECO:0000313" key="7">
    <source>
        <dbReference type="Proteomes" id="UP000268908"/>
    </source>
</evidence>
<protein>
    <submittedName>
        <fullName evidence="6">Phospholipid methyltransferase</fullName>
    </submittedName>
</protein>
<gene>
    <name evidence="6" type="ORF">DFR35_1836</name>
</gene>
<evidence type="ECO:0000256" key="1">
    <source>
        <dbReference type="ARBA" id="ARBA00004127"/>
    </source>
</evidence>
<keyword evidence="7" id="KW-1185">Reference proteome</keyword>
<dbReference type="PANTHER" id="PTHR43847">
    <property type="entry name" value="BLL3993 PROTEIN"/>
    <property type="match status" value="1"/>
</dbReference>
<feature type="transmembrane region" description="Helical" evidence="5">
    <location>
        <begin position="142"/>
        <end position="162"/>
    </location>
</feature>
<keyword evidence="4 5" id="KW-0472">Membrane</keyword>